<feature type="signal peptide" evidence="1">
    <location>
        <begin position="1"/>
        <end position="21"/>
    </location>
</feature>
<evidence type="ECO:0008006" key="4">
    <source>
        <dbReference type="Google" id="ProtNLM"/>
    </source>
</evidence>
<evidence type="ECO:0000313" key="2">
    <source>
        <dbReference type="Ensembl" id="ENSPCOP00000015906.1"/>
    </source>
</evidence>
<dbReference type="Ensembl" id="ENSPCOT00000026525.1">
    <property type="protein sequence ID" value="ENSPCOP00000015906.1"/>
    <property type="gene ID" value="ENSPCOG00000019699.1"/>
</dbReference>
<accession>A0A2K6FPI1</accession>
<reference evidence="2" key="2">
    <citation type="submission" date="2025-09" db="UniProtKB">
        <authorList>
            <consortium name="Ensembl"/>
        </authorList>
    </citation>
    <scope>IDENTIFICATION</scope>
</reference>
<keyword evidence="3" id="KW-1185">Reference proteome</keyword>
<evidence type="ECO:0000256" key="1">
    <source>
        <dbReference type="SAM" id="SignalP"/>
    </source>
</evidence>
<dbReference type="STRING" id="379532.ENSPCOP00000015906"/>
<dbReference type="AlphaFoldDB" id="A0A2K6FPI1"/>
<protein>
    <recommendedName>
        <fullName evidence="4">Gonadoliberin</fullName>
    </recommendedName>
</protein>
<name>A0A2K6FPI1_PROCO</name>
<feature type="chain" id="PRO_5014457612" description="Gonadoliberin" evidence="1">
    <location>
        <begin position="22"/>
        <end position="105"/>
    </location>
</feature>
<keyword evidence="1" id="KW-0732">Signal</keyword>
<reference evidence="2" key="1">
    <citation type="submission" date="2025-08" db="UniProtKB">
        <authorList>
            <consortium name="Ensembl"/>
        </authorList>
    </citation>
    <scope>IDENTIFICATION</scope>
</reference>
<organism evidence="2 3">
    <name type="scientific">Propithecus coquereli</name>
    <name type="common">Coquerel's sifaka</name>
    <name type="synonym">Propithecus verreauxi coquereli</name>
    <dbReference type="NCBI Taxonomy" id="379532"/>
    <lineage>
        <taxon>Eukaryota</taxon>
        <taxon>Metazoa</taxon>
        <taxon>Chordata</taxon>
        <taxon>Craniata</taxon>
        <taxon>Vertebrata</taxon>
        <taxon>Euteleostomi</taxon>
        <taxon>Mammalia</taxon>
        <taxon>Eutheria</taxon>
        <taxon>Euarchontoglires</taxon>
        <taxon>Primates</taxon>
        <taxon>Strepsirrhini</taxon>
        <taxon>Lemuriformes</taxon>
        <taxon>Indriidae</taxon>
        <taxon>Propithecus</taxon>
    </lineage>
</organism>
<dbReference type="GeneTree" id="ENSGT01150000290215"/>
<dbReference type="Proteomes" id="UP000233160">
    <property type="component" value="Unassembled WGS sequence"/>
</dbReference>
<evidence type="ECO:0000313" key="3">
    <source>
        <dbReference type="Proteomes" id="UP000233160"/>
    </source>
</evidence>
<sequence>MASSRLGLVLLLLPAQHRSHGWYPGRKRASSSPLRPPGGRVLETAAGSPAQTACSLPIDALSSPEDKVPRESRTMAQKQHLVQILLVSGVRGPHHSKPPPASGKT</sequence>
<dbReference type="OMA" id="WEGRTMA"/>
<proteinExistence type="predicted"/>